<evidence type="ECO:0000313" key="3">
    <source>
        <dbReference type="Proteomes" id="UP001388366"/>
    </source>
</evidence>
<dbReference type="RefSeq" id="WP_342884315.1">
    <property type="nucleotide sequence ID" value="NZ_JBBMQU010000035.1"/>
</dbReference>
<evidence type="ECO:0000256" key="1">
    <source>
        <dbReference type="SAM" id="SignalP"/>
    </source>
</evidence>
<dbReference type="EMBL" id="JBBMQU010000035">
    <property type="protein sequence ID" value="MEM5552297.1"/>
    <property type="molecule type" value="Genomic_DNA"/>
</dbReference>
<keyword evidence="3" id="KW-1185">Reference proteome</keyword>
<protein>
    <recommendedName>
        <fullName evidence="4">Pyrrolidone-carboxylate peptidase</fullName>
    </recommendedName>
</protein>
<comment type="caution">
    <text evidence="2">The sequence shown here is derived from an EMBL/GenBank/DDBJ whole genome shotgun (WGS) entry which is preliminary data.</text>
</comment>
<gene>
    <name evidence="2" type="ORF">WNY63_16355</name>
</gene>
<dbReference type="InterPro" id="IPR036440">
    <property type="entry name" value="Peptidase_C15-like_sf"/>
</dbReference>
<reference evidence="2 3" key="1">
    <citation type="submission" date="2024-03" db="EMBL/GenBank/DDBJ databases">
        <title>Community enrichment and isolation of bacterial strains for fucoidan degradation.</title>
        <authorList>
            <person name="Sichert A."/>
        </authorList>
    </citation>
    <scope>NUCLEOTIDE SEQUENCE [LARGE SCALE GENOMIC DNA]</scope>
    <source>
        <strain evidence="2 3">AS81</strain>
    </source>
</reference>
<sequence>MIKQLLATSLMLSSFSTLSANLTVEELRLEKAATAMPQVLAAFSDDLTQFEHSWKSLKNFKQATDLIHDYSSQLWQDAKTRIVTSKSYDDRELYWARLLSSKVIRTTKTEFPLTPAQQSTLLTMLENGSRGRTDLAYSKSTAKKILLTGFDPFLLDRNINQSNPSGVAALLLDGQVITYKGISAEINTVMVPVRYEDFDQGIIEVLLAPYYALNNVDMIVTVSMGGKDFDLERFPGKRRSVTAPDNANIVYGGTATAPKIPSLNERPLPGNEFVEFSLPVTQIQQAKGPFTINDNHKVITLEKAFEPNSLNKLKNAIAVKGGGGGYLSNEISYRSIRLRNELNSSIPTGHIHTPRIAQFEPETEAKIVKQIQAMLEKSLEAL</sequence>
<feature type="chain" id="PRO_5045688350" description="Pyrrolidone-carboxylate peptidase" evidence="1">
    <location>
        <begin position="20"/>
        <end position="382"/>
    </location>
</feature>
<name>A0ABU9U699_9GAMM</name>
<evidence type="ECO:0000313" key="2">
    <source>
        <dbReference type="EMBL" id="MEM5552297.1"/>
    </source>
</evidence>
<dbReference type="SUPFAM" id="SSF53182">
    <property type="entry name" value="Pyrrolidone carboxyl peptidase (pyroglutamate aminopeptidase)"/>
    <property type="match status" value="1"/>
</dbReference>
<dbReference type="Proteomes" id="UP001388366">
    <property type="component" value="Unassembled WGS sequence"/>
</dbReference>
<evidence type="ECO:0008006" key="4">
    <source>
        <dbReference type="Google" id="ProtNLM"/>
    </source>
</evidence>
<accession>A0ABU9U699</accession>
<keyword evidence="1" id="KW-0732">Signal</keyword>
<feature type="signal peptide" evidence="1">
    <location>
        <begin position="1"/>
        <end position="19"/>
    </location>
</feature>
<dbReference type="Gene3D" id="3.40.630.20">
    <property type="entry name" value="Peptidase C15, pyroglutamyl peptidase I-like"/>
    <property type="match status" value="1"/>
</dbReference>
<organism evidence="2 3">
    <name type="scientific">Pseudoalteromonas neustonica</name>
    <dbReference type="NCBI Taxonomy" id="1840331"/>
    <lineage>
        <taxon>Bacteria</taxon>
        <taxon>Pseudomonadati</taxon>
        <taxon>Pseudomonadota</taxon>
        <taxon>Gammaproteobacteria</taxon>
        <taxon>Alteromonadales</taxon>
        <taxon>Pseudoalteromonadaceae</taxon>
        <taxon>Pseudoalteromonas</taxon>
    </lineage>
</organism>
<proteinExistence type="predicted"/>